<accession>A0ACC0UB30</accession>
<reference evidence="1" key="1">
    <citation type="submission" date="2021-03" db="EMBL/GenBank/DDBJ databases">
        <title>Evolutionary priming and transition to the ectomycorrhizal habit in an iconic lineage of mushroom-forming fungi: is preadaptation a requirement?</title>
        <authorList>
            <consortium name="DOE Joint Genome Institute"/>
            <person name="Looney B.P."/>
            <person name="Miyauchi S."/>
            <person name="Morin E."/>
            <person name="Drula E."/>
            <person name="Courty P.E."/>
            <person name="Chicoki N."/>
            <person name="Fauchery L."/>
            <person name="Kohler A."/>
            <person name="Kuo A."/>
            <person name="LaButti K."/>
            <person name="Pangilinan J."/>
            <person name="Lipzen A."/>
            <person name="Riley R."/>
            <person name="Andreopoulos W."/>
            <person name="He G."/>
            <person name="Johnson J."/>
            <person name="Barry K.W."/>
            <person name="Grigoriev I.V."/>
            <person name="Nagy L."/>
            <person name="Hibbett D."/>
            <person name="Henrissat B."/>
            <person name="Matheny P.B."/>
            <person name="Labbe J."/>
            <person name="Martin A.F."/>
        </authorList>
    </citation>
    <scope>NUCLEOTIDE SEQUENCE</scope>
    <source>
        <strain evidence="1">BPL698</strain>
    </source>
</reference>
<protein>
    <submittedName>
        <fullName evidence="1">Uncharacterized protein</fullName>
    </submittedName>
</protein>
<proteinExistence type="predicted"/>
<evidence type="ECO:0000313" key="2">
    <source>
        <dbReference type="Proteomes" id="UP001207468"/>
    </source>
</evidence>
<dbReference type="EMBL" id="JAGFNK010000090">
    <property type="protein sequence ID" value="KAI9508441.1"/>
    <property type="molecule type" value="Genomic_DNA"/>
</dbReference>
<dbReference type="Proteomes" id="UP001207468">
    <property type="component" value="Unassembled WGS sequence"/>
</dbReference>
<gene>
    <name evidence="1" type="ORF">F5148DRAFT_1149005</name>
</gene>
<organism evidence="1 2">
    <name type="scientific">Russula earlei</name>
    <dbReference type="NCBI Taxonomy" id="71964"/>
    <lineage>
        <taxon>Eukaryota</taxon>
        <taxon>Fungi</taxon>
        <taxon>Dikarya</taxon>
        <taxon>Basidiomycota</taxon>
        <taxon>Agaricomycotina</taxon>
        <taxon>Agaricomycetes</taxon>
        <taxon>Russulales</taxon>
        <taxon>Russulaceae</taxon>
        <taxon>Russula</taxon>
    </lineage>
</organism>
<keyword evidence="2" id="KW-1185">Reference proteome</keyword>
<name>A0ACC0UB30_9AGAM</name>
<comment type="caution">
    <text evidence="1">The sequence shown here is derived from an EMBL/GenBank/DDBJ whole genome shotgun (WGS) entry which is preliminary data.</text>
</comment>
<sequence>MATKLPTRLARLTLYSGTNCSLCDVAKAELAKIKQKRNFELDIVNIRDPGQERWRKKYANWIPALHIDGREVAKGRWDGQTVIQALDLWQKNECGTQEDNPKKQQCYSSSDPHLSSPPTYERCTSDVLGDEKEDESPLDEGGSHCFNCGSTYHVVASCLAPHNTKLIALSRQMYNFFKLSRPAEQMTLSAAAEFKHQRRRWIESFEPGRVRDPFYAKLSNMADWGYPSGWFSEADPQERILRRIDDLSVATLDPAEGEHPFAIFGDDDAVEVLDIGTDDFVRLDGASQGPRRRWAMYPRTYFSSDILRVTAENIDRKATHIPTEHGAV</sequence>
<evidence type="ECO:0000313" key="1">
    <source>
        <dbReference type="EMBL" id="KAI9508441.1"/>
    </source>
</evidence>